<comment type="caution">
    <text evidence="6">The sequence shown here is derived from an EMBL/GenBank/DDBJ whole genome shotgun (WGS) entry which is preliminary data.</text>
</comment>
<proteinExistence type="predicted"/>
<protein>
    <recommendedName>
        <fullName evidence="5">U3 small nucleolar RNA-associated protein 6 N-terminal domain-containing protein</fullName>
    </recommendedName>
</protein>
<dbReference type="GO" id="GO:0032040">
    <property type="term" value="C:small-subunit processome"/>
    <property type="evidence" value="ECO:0007669"/>
    <property type="project" value="TreeGrafter"/>
</dbReference>
<dbReference type="AlphaFoldDB" id="A0AAU9KHN8"/>
<sequence length="217" mass="25972">MADMVQGILEDMAPDLMSMIEHEIFTEAQVTEIIDKIREFGYKLARSVPLKHHFLSAIQHELILEEKRLERKQELNLKPAASDRAIIRKIINLFQRFTTRFKADPDAWKEFINFCVRSKSHRQLSKVITKVLQLHPTNIDMWLIARYIEEKIKSDVIQQEGLCKERWGLIWKTYKYGKSIWSLKRNMQKKAKCRRLFYVKEKAQVFYRKHLEFDLGC</sequence>
<name>A0AAU9KHN8_9CILI</name>
<keyword evidence="4" id="KW-0539">Nucleus</keyword>
<evidence type="ECO:0000256" key="4">
    <source>
        <dbReference type="ARBA" id="ARBA00023242"/>
    </source>
</evidence>
<dbReference type="InterPro" id="IPR013949">
    <property type="entry name" value="Utp6"/>
</dbReference>
<dbReference type="InterPro" id="IPR011990">
    <property type="entry name" value="TPR-like_helical_dom_sf"/>
</dbReference>
<evidence type="ECO:0000256" key="1">
    <source>
        <dbReference type="ARBA" id="ARBA00004604"/>
    </source>
</evidence>
<dbReference type="Proteomes" id="UP001162131">
    <property type="component" value="Unassembled WGS sequence"/>
</dbReference>
<dbReference type="EMBL" id="CAJZBQ010000062">
    <property type="protein sequence ID" value="CAG9335210.1"/>
    <property type="molecule type" value="Genomic_DNA"/>
</dbReference>
<gene>
    <name evidence="6" type="ORF">BSTOLATCC_MIC63689</name>
</gene>
<evidence type="ECO:0000259" key="5">
    <source>
        <dbReference type="Pfam" id="PF08640"/>
    </source>
</evidence>
<dbReference type="GO" id="GO:0034388">
    <property type="term" value="C:Pwp2p-containing subcomplex of 90S preribosome"/>
    <property type="evidence" value="ECO:0007669"/>
    <property type="project" value="TreeGrafter"/>
</dbReference>
<dbReference type="Gene3D" id="1.25.40.10">
    <property type="entry name" value="Tetratricopeptide repeat domain"/>
    <property type="match status" value="1"/>
</dbReference>
<dbReference type="PANTHER" id="PTHR23271:SF1">
    <property type="entry name" value="U3 SMALL NUCLEOLAR RNA-ASSOCIATED PROTEIN 6 HOMOLOG"/>
    <property type="match status" value="1"/>
</dbReference>
<accession>A0AAU9KHN8</accession>
<organism evidence="6 7">
    <name type="scientific">Blepharisma stoltei</name>
    <dbReference type="NCBI Taxonomy" id="1481888"/>
    <lineage>
        <taxon>Eukaryota</taxon>
        <taxon>Sar</taxon>
        <taxon>Alveolata</taxon>
        <taxon>Ciliophora</taxon>
        <taxon>Postciliodesmatophora</taxon>
        <taxon>Heterotrichea</taxon>
        <taxon>Heterotrichida</taxon>
        <taxon>Blepharismidae</taxon>
        <taxon>Blepharisma</taxon>
    </lineage>
</organism>
<reference evidence="6" key="1">
    <citation type="submission" date="2021-09" db="EMBL/GenBank/DDBJ databases">
        <authorList>
            <consortium name="AG Swart"/>
            <person name="Singh M."/>
            <person name="Singh A."/>
            <person name="Seah K."/>
            <person name="Emmerich C."/>
        </authorList>
    </citation>
    <scope>NUCLEOTIDE SEQUENCE</scope>
    <source>
        <strain evidence="6">ATCC30299</strain>
    </source>
</reference>
<keyword evidence="3" id="KW-0677">Repeat</keyword>
<dbReference type="Pfam" id="PF08640">
    <property type="entry name" value="U3_assoc_6"/>
    <property type="match status" value="1"/>
</dbReference>
<keyword evidence="2" id="KW-0698">rRNA processing</keyword>
<evidence type="ECO:0000256" key="3">
    <source>
        <dbReference type="ARBA" id="ARBA00022737"/>
    </source>
</evidence>
<feature type="domain" description="U3 small nucleolar RNA-associated protein 6 N-terminal" evidence="5">
    <location>
        <begin position="9"/>
        <end position="88"/>
    </location>
</feature>
<keyword evidence="7" id="KW-1185">Reference proteome</keyword>
<dbReference type="GO" id="GO:0030515">
    <property type="term" value="F:snoRNA binding"/>
    <property type="evidence" value="ECO:0007669"/>
    <property type="project" value="InterPro"/>
</dbReference>
<dbReference type="PANTHER" id="PTHR23271">
    <property type="entry name" value="HEPATOCELLULAR CARCINOMA-ASSOCIATED ANTIGEN 66"/>
    <property type="match status" value="1"/>
</dbReference>
<evidence type="ECO:0000313" key="7">
    <source>
        <dbReference type="Proteomes" id="UP001162131"/>
    </source>
</evidence>
<evidence type="ECO:0000313" key="6">
    <source>
        <dbReference type="EMBL" id="CAG9335210.1"/>
    </source>
</evidence>
<comment type="subcellular location">
    <subcellularLocation>
        <location evidence="1">Nucleus</location>
        <location evidence="1">Nucleolus</location>
    </subcellularLocation>
</comment>
<dbReference type="GO" id="GO:0000462">
    <property type="term" value="P:maturation of SSU-rRNA from tricistronic rRNA transcript (SSU-rRNA, 5.8S rRNA, LSU-rRNA)"/>
    <property type="evidence" value="ECO:0007669"/>
    <property type="project" value="InterPro"/>
</dbReference>
<dbReference type="InterPro" id="IPR055347">
    <property type="entry name" value="UTP6_N"/>
</dbReference>
<evidence type="ECO:0000256" key="2">
    <source>
        <dbReference type="ARBA" id="ARBA00022552"/>
    </source>
</evidence>